<keyword evidence="2" id="KW-1185">Reference proteome</keyword>
<proteinExistence type="predicted"/>
<evidence type="ECO:0000313" key="2">
    <source>
        <dbReference type="Proteomes" id="UP000826195"/>
    </source>
</evidence>
<protein>
    <submittedName>
        <fullName evidence="1">Uncharacterized protein</fullName>
    </submittedName>
</protein>
<accession>A0AAV7IKM0</accession>
<evidence type="ECO:0000313" key="1">
    <source>
        <dbReference type="EMBL" id="KAH0552444.1"/>
    </source>
</evidence>
<dbReference type="EMBL" id="JAHXZJ010001492">
    <property type="protein sequence ID" value="KAH0552444.1"/>
    <property type="molecule type" value="Genomic_DNA"/>
</dbReference>
<dbReference type="AlphaFoldDB" id="A0AAV7IKM0"/>
<dbReference type="Proteomes" id="UP000826195">
    <property type="component" value="Unassembled WGS sequence"/>
</dbReference>
<sequence length="108" mass="12482">MRKQFDDLSRSGKSKFLKRVKLSNEKKSSCTNNGVEKIAEENINKKNSTGIDSMHALYEGVTKKLIYLWIDPSLASCLFFLRPVLDVIDEKILKIRTPNFAHRQPREL</sequence>
<comment type="caution">
    <text evidence="1">The sequence shown here is derived from an EMBL/GenBank/DDBJ whole genome shotgun (WGS) entry which is preliminary data.</text>
</comment>
<reference evidence="1 2" key="1">
    <citation type="journal article" date="2021" name="J. Hered.">
        <title>A chromosome-level genome assembly of the parasitoid wasp, Cotesia glomerata (Hymenoptera: Braconidae).</title>
        <authorList>
            <person name="Pinto B.J."/>
            <person name="Weis J.J."/>
            <person name="Gamble T."/>
            <person name="Ode P.J."/>
            <person name="Paul R."/>
            <person name="Zaspel J.M."/>
        </authorList>
    </citation>
    <scope>NUCLEOTIDE SEQUENCE [LARGE SCALE GENOMIC DNA]</scope>
    <source>
        <strain evidence="1">CgM1</strain>
    </source>
</reference>
<organism evidence="1 2">
    <name type="scientific">Cotesia glomerata</name>
    <name type="common">Lepidopteran parasitic wasp</name>
    <name type="synonym">Apanteles glomeratus</name>
    <dbReference type="NCBI Taxonomy" id="32391"/>
    <lineage>
        <taxon>Eukaryota</taxon>
        <taxon>Metazoa</taxon>
        <taxon>Ecdysozoa</taxon>
        <taxon>Arthropoda</taxon>
        <taxon>Hexapoda</taxon>
        <taxon>Insecta</taxon>
        <taxon>Pterygota</taxon>
        <taxon>Neoptera</taxon>
        <taxon>Endopterygota</taxon>
        <taxon>Hymenoptera</taxon>
        <taxon>Apocrita</taxon>
        <taxon>Ichneumonoidea</taxon>
        <taxon>Braconidae</taxon>
        <taxon>Microgastrinae</taxon>
        <taxon>Cotesia</taxon>
    </lineage>
</organism>
<name>A0AAV7IKM0_COTGL</name>
<gene>
    <name evidence="1" type="ORF">KQX54_010118</name>
</gene>